<proteinExistence type="predicted"/>
<protein>
    <submittedName>
        <fullName evidence="1">Uncharacterized protein</fullName>
    </submittedName>
</protein>
<accession>A0A561E979</accession>
<keyword evidence="2" id="KW-1185">Reference proteome</keyword>
<reference evidence="1 2" key="1">
    <citation type="submission" date="2019-06" db="EMBL/GenBank/DDBJ databases">
        <title>Sequencing the genomes of 1000 actinobacteria strains.</title>
        <authorList>
            <person name="Klenk H.-P."/>
        </authorList>
    </citation>
    <scope>NUCLEOTIDE SEQUENCE [LARGE SCALE GENOMIC DNA]</scope>
    <source>
        <strain evidence="1 2">DSM 19560</strain>
    </source>
</reference>
<comment type="caution">
    <text evidence="1">The sequence shown here is derived from an EMBL/GenBank/DDBJ whole genome shotgun (WGS) entry which is preliminary data.</text>
</comment>
<gene>
    <name evidence="1" type="ORF">BKA23_0916</name>
</gene>
<dbReference type="EMBL" id="VIVQ01000001">
    <property type="protein sequence ID" value="TWE12120.1"/>
    <property type="molecule type" value="Genomic_DNA"/>
</dbReference>
<dbReference type="RefSeq" id="WP_145225869.1">
    <property type="nucleotide sequence ID" value="NZ_VIVQ01000001.1"/>
</dbReference>
<name>A0A561E979_9MICO</name>
<evidence type="ECO:0000313" key="2">
    <source>
        <dbReference type="Proteomes" id="UP000318297"/>
    </source>
</evidence>
<sequence length="65" mass="7421">MRAFIIGDIMCLAFLLEMAIAPRPSWYVEDAAIVYAVGHDAALVLLINPVREFMLQPREWRVEST</sequence>
<dbReference type="Proteomes" id="UP000318297">
    <property type="component" value="Unassembled WGS sequence"/>
</dbReference>
<dbReference type="AlphaFoldDB" id="A0A561E979"/>
<organism evidence="1 2">
    <name type="scientific">Rudaeicoccus suwonensis</name>
    <dbReference type="NCBI Taxonomy" id="657409"/>
    <lineage>
        <taxon>Bacteria</taxon>
        <taxon>Bacillati</taxon>
        <taxon>Actinomycetota</taxon>
        <taxon>Actinomycetes</taxon>
        <taxon>Micrococcales</taxon>
        <taxon>Dermacoccaceae</taxon>
        <taxon>Rudaeicoccus</taxon>
    </lineage>
</organism>
<evidence type="ECO:0000313" key="1">
    <source>
        <dbReference type="EMBL" id="TWE12120.1"/>
    </source>
</evidence>